<feature type="region of interest" description="Disordered" evidence="1">
    <location>
        <begin position="1"/>
        <end position="180"/>
    </location>
</feature>
<feature type="compositionally biased region" description="Acidic residues" evidence="1">
    <location>
        <begin position="45"/>
        <end position="54"/>
    </location>
</feature>
<feature type="compositionally biased region" description="Polar residues" evidence="1">
    <location>
        <begin position="1"/>
        <end position="11"/>
    </location>
</feature>
<comment type="caution">
    <text evidence="2">The sequence shown here is derived from an EMBL/GenBank/DDBJ whole genome shotgun (WGS) entry which is preliminary data.</text>
</comment>
<dbReference type="Proteomes" id="UP001147746">
    <property type="component" value="Unassembled WGS sequence"/>
</dbReference>
<reference evidence="2" key="1">
    <citation type="submission" date="2022-12" db="EMBL/GenBank/DDBJ databases">
        <authorList>
            <person name="Petersen C."/>
        </authorList>
    </citation>
    <scope>NUCLEOTIDE SEQUENCE</scope>
    <source>
        <strain evidence="2">IBT 21472</strain>
    </source>
</reference>
<feature type="compositionally biased region" description="Polar residues" evidence="1">
    <location>
        <begin position="20"/>
        <end position="32"/>
    </location>
</feature>
<dbReference type="EMBL" id="JAPZBO010000004">
    <property type="protein sequence ID" value="KAJ5318381.1"/>
    <property type="molecule type" value="Genomic_DNA"/>
</dbReference>
<proteinExistence type="predicted"/>
<gene>
    <name evidence="2" type="ORF">N7476_004801</name>
</gene>
<name>A0A9W9PY84_9EURO</name>
<organism evidence="2 3">
    <name type="scientific">Penicillium atrosanguineum</name>
    <dbReference type="NCBI Taxonomy" id="1132637"/>
    <lineage>
        <taxon>Eukaryota</taxon>
        <taxon>Fungi</taxon>
        <taxon>Dikarya</taxon>
        <taxon>Ascomycota</taxon>
        <taxon>Pezizomycotina</taxon>
        <taxon>Eurotiomycetes</taxon>
        <taxon>Eurotiomycetidae</taxon>
        <taxon>Eurotiales</taxon>
        <taxon>Aspergillaceae</taxon>
        <taxon>Penicillium</taxon>
    </lineage>
</organism>
<feature type="compositionally biased region" description="Basic and acidic residues" evidence="1">
    <location>
        <begin position="151"/>
        <end position="171"/>
    </location>
</feature>
<reference evidence="2" key="2">
    <citation type="journal article" date="2023" name="IMA Fungus">
        <title>Comparative genomic study of the Penicillium genus elucidates a diverse pangenome and 15 lateral gene transfer events.</title>
        <authorList>
            <person name="Petersen C."/>
            <person name="Sorensen T."/>
            <person name="Nielsen M.R."/>
            <person name="Sondergaard T.E."/>
            <person name="Sorensen J.L."/>
            <person name="Fitzpatrick D.A."/>
            <person name="Frisvad J.C."/>
            <person name="Nielsen K.L."/>
        </authorList>
    </citation>
    <scope>NUCLEOTIDE SEQUENCE</scope>
    <source>
        <strain evidence="2">IBT 21472</strain>
    </source>
</reference>
<accession>A0A9W9PY84</accession>
<evidence type="ECO:0000313" key="3">
    <source>
        <dbReference type="Proteomes" id="UP001147746"/>
    </source>
</evidence>
<dbReference type="AlphaFoldDB" id="A0A9W9PY84"/>
<evidence type="ECO:0000313" key="2">
    <source>
        <dbReference type="EMBL" id="KAJ5318381.1"/>
    </source>
</evidence>
<protein>
    <submittedName>
        <fullName evidence="2">Uncharacterized protein</fullName>
    </submittedName>
</protein>
<keyword evidence="3" id="KW-1185">Reference proteome</keyword>
<feature type="compositionally biased region" description="Basic residues" evidence="1">
    <location>
        <begin position="112"/>
        <end position="122"/>
    </location>
</feature>
<sequence length="261" mass="27951">MPRSSNRQIISNRDVDHQLNDMSDNDQGSGYESGSALDAYHISDEEGNDDDLEDTNSGSDNDNDLGDTNSGTDNDDDLEDTNSGTDNESDPGKVNHVKLKTTKATNAAPKKQQAKKVNKTRKASNEKPTGTAKLEAGRKPKTAKPRKATPRKPEGAAESKTTKGKATKEVPKSAAKSMTKPFETRTDKQLGNAVPHSRTLANLWGDDPLYADLVQKVGTFIVGVIVVLVQLSIRQGAKKSDNPEAPSNVSGNSSITLFCGV</sequence>
<evidence type="ECO:0000256" key="1">
    <source>
        <dbReference type="SAM" id="MobiDB-lite"/>
    </source>
</evidence>
<feature type="compositionally biased region" description="Low complexity" evidence="1">
    <location>
        <begin position="102"/>
        <end position="111"/>
    </location>
</feature>
<feature type="compositionally biased region" description="Low complexity" evidence="1">
    <location>
        <begin position="55"/>
        <end position="72"/>
    </location>
</feature>
<feature type="compositionally biased region" description="Basic residues" evidence="1">
    <location>
        <begin position="139"/>
        <end position="150"/>
    </location>
</feature>